<reference evidence="2" key="2">
    <citation type="submission" date="2020-09" db="EMBL/GenBank/DDBJ databases">
        <authorList>
            <person name="Sun Q."/>
            <person name="Zhou Y."/>
        </authorList>
    </citation>
    <scope>NUCLEOTIDE SEQUENCE</scope>
    <source>
        <strain evidence="2">CGMCC 4.7306</strain>
    </source>
</reference>
<dbReference type="EMBL" id="BMMZ01000010">
    <property type="protein sequence ID" value="GGL74834.1"/>
    <property type="molecule type" value="Genomic_DNA"/>
</dbReference>
<evidence type="ECO:0000313" key="2">
    <source>
        <dbReference type="EMBL" id="GGL74834.1"/>
    </source>
</evidence>
<keyword evidence="3" id="KW-1185">Reference proteome</keyword>
<dbReference type="GO" id="GO:0032259">
    <property type="term" value="P:methylation"/>
    <property type="evidence" value="ECO:0007669"/>
    <property type="project" value="UniProtKB-KW"/>
</dbReference>
<protein>
    <submittedName>
        <fullName evidence="2">Methyltransferase</fullName>
    </submittedName>
</protein>
<proteinExistence type="predicted"/>
<dbReference type="Gene3D" id="3.40.50.150">
    <property type="entry name" value="Vaccinia Virus protein VP39"/>
    <property type="match status" value="1"/>
</dbReference>
<dbReference type="RefSeq" id="WP_188896795.1">
    <property type="nucleotide sequence ID" value="NZ_BMMZ01000010.1"/>
</dbReference>
<dbReference type="CDD" id="cd02440">
    <property type="entry name" value="AdoMet_MTases"/>
    <property type="match status" value="1"/>
</dbReference>
<dbReference type="GO" id="GO:0008168">
    <property type="term" value="F:methyltransferase activity"/>
    <property type="evidence" value="ECO:0007669"/>
    <property type="project" value="UniProtKB-KW"/>
</dbReference>
<comment type="caution">
    <text evidence="2">The sequence shown here is derived from an EMBL/GenBank/DDBJ whole genome shotgun (WGS) entry which is preliminary data.</text>
</comment>
<dbReference type="SUPFAM" id="SSF53335">
    <property type="entry name" value="S-adenosyl-L-methionine-dependent methyltransferases"/>
    <property type="match status" value="1"/>
</dbReference>
<reference evidence="2" key="1">
    <citation type="journal article" date="2014" name="Int. J. Syst. Evol. Microbiol.">
        <title>Complete genome sequence of Corynebacterium casei LMG S-19264T (=DSM 44701T), isolated from a smear-ripened cheese.</title>
        <authorList>
            <consortium name="US DOE Joint Genome Institute (JGI-PGF)"/>
            <person name="Walter F."/>
            <person name="Albersmeier A."/>
            <person name="Kalinowski J."/>
            <person name="Ruckert C."/>
        </authorList>
    </citation>
    <scope>NUCLEOTIDE SEQUENCE</scope>
    <source>
        <strain evidence="2">CGMCC 4.7306</strain>
    </source>
</reference>
<sequence length="222" mass="24589">MSRPTEVLLQALRPWLRLVEQHPWSHNDIYARWITSQARRIRTPRPRSALDIGCGTGNLVARLAGVVDQVTGLEPDPEASRIAAERSAADPRVRILPVGFDDRPDGEWDLITMVAVLHHLPLAATLTAVRSMIKPGGRLVVVGLARETRADVPWSAVSVLLNPLLGLILHPKADGAMPVGMTAPAREPRETLDEIRRVAGRILPGVRIRRGLFFRYTLVWQA</sequence>
<keyword evidence="2" id="KW-0808">Transferase</keyword>
<feature type="domain" description="Methyltransferase type 12" evidence="1">
    <location>
        <begin position="50"/>
        <end position="139"/>
    </location>
</feature>
<keyword evidence="2" id="KW-0489">Methyltransferase</keyword>
<dbReference type="PANTHER" id="PTHR43861">
    <property type="entry name" value="TRANS-ACONITATE 2-METHYLTRANSFERASE-RELATED"/>
    <property type="match status" value="1"/>
</dbReference>
<dbReference type="Pfam" id="PF08242">
    <property type="entry name" value="Methyltransf_12"/>
    <property type="match status" value="1"/>
</dbReference>
<dbReference type="AlphaFoldDB" id="A0A917W7L7"/>
<name>A0A917W7L7_9ACTN</name>
<dbReference type="Proteomes" id="UP000613840">
    <property type="component" value="Unassembled WGS sequence"/>
</dbReference>
<evidence type="ECO:0000259" key="1">
    <source>
        <dbReference type="Pfam" id="PF08242"/>
    </source>
</evidence>
<dbReference type="InterPro" id="IPR013217">
    <property type="entry name" value="Methyltransf_12"/>
</dbReference>
<evidence type="ECO:0000313" key="3">
    <source>
        <dbReference type="Proteomes" id="UP000613840"/>
    </source>
</evidence>
<accession>A0A917W7L7</accession>
<organism evidence="2 3">
    <name type="scientific">Microlunatus endophyticus</name>
    <dbReference type="NCBI Taxonomy" id="1716077"/>
    <lineage>
        <taxon>Bacteria</taxon>
        <taxon>Bacillati</taxon>
        <taxon>Actinomycetota</taxon>
        <taxon>Actinomycetes</taxon>
        <taxon>Propionibacteriales</taxon>
        <taxon>Propionibacteriaceae</taxon>
        <taxon>Microlunatus</taxon>
    </lineage>
</organism>
<gene>
    <name evidence="2" type="ORF">GCM10011575_36320</name>
</gene>
<dbReference type="InterPro" id="IPR029063">
    <property type="entry name" value="SAM-dependent_MTases_sf"/>
</dbReference>